<dbReference type="AlphaFoldDB" id="U1N1V8"/>
<evidence type="ECO:0000256" key="1">
    <source>
        <dbReference type="SAM" id="MobiDB-lite"/>
    </source>
</evidence>
<feature type="compositionally biased region" description="Polar residues" evidence="1">
    <location>
        <begin position="79"/>
        <end position="88"/>
    </location>
</feature>
<proteinExistence type="predicted"/>
<dbReference type="STRING" id="1238425.J07HQW2_03328"/>
<organism evidence="2 3">
    <name type="scientific">Haloquadratum walsbyi J07HQW2</name>
    <dbReference type="NCBI Taxonomy" id="1238425"/>
    <lineage>
        <taxon>Archaea</taxon>
        <taxon>Methanobacteriati</taxon>
        <taxon>Methanobacteriota</taxon>
        <taxon>Stenosarchaea group</taxon>
        <taxon>Halobacteria</taxon>
        <taxon>Halobacteriales</taxon>
        <taxon>Haloferacaceae</taxon>
        <taxon>Haloquadratum</taxon>
    </lineage>
</organism>
<dbReference type="HOGENOM" id="CLU_1850602_0_0_2"/>
<dbReference type="EMBL" id="KE356561">
    <property type="protein sequence ID" value="ERG96844.1"/>
    <property type="molecule type" value="Genomic_DNA"/>
</dbReference>
<feature type="region of interest" description="Disordered" evidence="1">
    <location>
        <begin position="1"/>
        <end position="103"/>
    </location>
</feature>
<evidence type="ECO:0000313" key="3">
    <source>
        <dbReference type="Proteomes" id="UP000030710"/>
    </source>
</evidence>
<gene>
    <name evidence="2" type="ORF">J07HQW2_03328</name>
</gene>
<reference evidence="2 3" key="1">
    <citation type="journal article" date="2013" name="PLoS ONE">
        <title>Assembly-driven community genomics of a hypersaline microbial ecosystem.</title>
        <authorList>
            <person name="Podell S."/>
            <person name="Ugalde J.A."/>
            <person name="Narasingarao P."/>
            <person name="Banfield J.F."/>
            <person name="Heidelberg K.B."/>
            <person name="Allen E.E."/>
        </authorList>
    </citation>
    <scope>NUCLEOTIDE SEQUENCE [LARGE SCALE GENOMIC DNA]</scope>
    <source>
        <strain evidence="3">J07HQW2</strain>
    </source>
</reference>
<sequence length="138" mass="15192">MRVGGLHDAPRPDTRTNAPTEPAGGFCKSGNSTRYRRVSPFRATRYSPMRSGRRGLAPRHTPRSDTGTADPADTHAHHSTNMSVSCSRQPPYLSESLATSPCTTQTSRIYRTAVCTIGDSCTTRTAFPRGYRSYPRTR</sequence>
<evidence type="ECO:0000313" key="2">
    <source>
        <dbReference type="EMBL" id="ERG96844.1"/>
    </source>
</evidence>
<dbReference type="Proteomes" id="UP000030710">
    <property type="component" value="Unassembled WGS sequence"/>
</dbReference>
<name>U1N1V8_9EURY</name>
<accession>U1N1V8</accession>
<feature type="compositionally biased region" description="Basic residues" evidence="1">
    <location>
        <begin position="51"/>
        <end position="61"/>
    </location>
</feature>
<protein>
    <submittedName>
        <fullName evidence="2">Uncharacterized protein</fullName>
    </submittedName>
</protein>